<keyword evidence="2" id="KW-0677">Repeat</keyword>
<dbReference type="InterPro" id="IPR019775">
    <property type="entry name" value="WD40_repeat_CS"/>
</dbReference>
<reference evidence="4 5" key="1">
    <citation type="journal article" date="2013" name="Curr. Biol.">
        <title>The Genome of the Foraminiferan Reticulomyxa filosa.</title>
        <authorList>
            <person name="Glockner G."/>
            <person name="Hulsmann N."/>
            <person name="Schleicher M."/>
            <person name="Noegel A.A."/>
            <person name="Eichinger L."/>
            <person name="Gallinger C."/>
            <person name="Pawlowski J."/>
            <person name="Sierra R."/>
            <person name="Euteneuer U."/>
            <person name="Pillet L."/>
            <person name="Moustafa A."/>
            <person name="Platzer M."/>
            <person name="Groth M."/>
            <person name="Szafranski K."/>
            <person name="Schliwa M."/>
        </authorList>
    </citation>
    <scope>NUCLEOTIDE SEQUENCE [LARGE SCALE GENOMIC DNA]</scope>
</reference>
<organism evidence="4 5">
    <name type="scientific">Reticulomyxa filosa</name>
    <dbReference type="NCBI Taxonomy" id="46433"/>
    <lineage>
        <taxon>Eukaryota</taxon>
        <taxon>Sar</taxon>
        <taxon>Rhizaria</taxon>
        <taxon>Retaria</taxon>
        <taxon>Foraminifera</taxon>
        <taxon>Monothalamids</taxon>
        <taxon>Reticulomyxidae</taxon>
        <taxon>Reticulomyxa</taxon>
    </lineage>
</organism>
<evidence type="ECO:0000313" key="5">
    <source>
        <dbReference type="Proteomes" id="UP000023152"/>
    </source>
</evidence>
<proteinExistence type="predicted"/>
<dbReference type="PROSITE" id="PS00678">
    <property type="entry name" value="WD_REPEATS_1"/>
    <property type="match status" value="1"/>
</dbReference>
<dbReference type="InterPro" id="IPR036322">
    <property type="entry name" value="WD40_repeat_dom_sf"/>
</dbReference>
<name>X6PAV6_RETFI</name>
<sequence length="127" mass="14642">SEEEKIQVIVRHWIRILKIKLGWINEFDKLVVNYMSTVFMFDTFCSSSKLLNTFTGHTEAVWSIDYSKFDDCEFICSGSSDKTVRIWDIISGKEINILTGHSGDVKYFPDGQTIVSCSSAKQYVYEM</sequence>
<dbReference type="SUPFAM" id="SSF50978">
    <property type="entry name" value="WD40 repeat-like"/>
    <property type="match status" value="1"/>
</dbReference>
<dbReference type="PROSITE" id="PS50294">
    <property type="entry name" value="WD_REPEATS_REGION"/>
    <property type="match status" value="1"/>
</dbReference>
<dbReference type="PROSITE" id="PS50082">
    <property type="entry name" value="WD_REPEATS_2"/>
    <property type="match status" value="1"/>
</dbReference>
<comment type="caution">
    <text evidence="4">The sequence shown here is derived from an EMBL/GenBank/DDBJ whole genome shotgun (WGS) entry which is preliminary data.</text>
</comment>
<feature type="repeat" description="WD" evidence="3">
    <location>
        <begin position="54"/>
        <end position="97"/>
    </location>
</feature>
<dbReference type="SMART" id="SM00320">
    <property type="entry name" value="WD40"/>
    <property type="match status" value="2"/>
</dbReference>
<dbReference type="AlphaFoldDB" id="X6PAV6"/>
<protein>
    <submittedName>
        <fullName evidence="4">WD-40 repeat protein</fullName>
    </submittedName>
</protein>
<dbReference type="Proteomes" id="UP000023152">
    <property type="component" value="Unassembled WGS sequence"/>
</dbReference>
<evidence type="ECO:0000256" key="3">
    <source>
        <dbReference type="PROSITE-ProRule" id="PRU00221"/>
    </source>
</evidence>
<evidence type="ECO:0000313" key="4">
    <source>
        <dbReference type="EMBL" id="ETO34772.1"/>
    </source>
</evidence>
<keyword evidence="1 3" id="KW-0853">WD repeat</keyword>
<dbReference type="Pfam" id="PF00400">
    <property type="entry name" value="WD40"/>
    <property type="match status" value="2"/>
</dbReference>
<dbReference type="GO" id="GO:1990234">
    <property type="term" value="C:transferase complex"/>
    <property type="evidence" value="ECO:0007669"/>
    <property type="project" value="UniProtKB-ARBA"/>
</dbReference>
<accession>X6PAV6</accession>
<feature type="non-terminal residue" evidence="4">
    <location>
        <position position="1"/>
    </location>
</feature>
<dbReference type="PANTHER" id="PTHR22847">
    <property type="entry name" value="WD40 REPEAT PROTEIN"/>
    <property type="match status" value="1"/>
</dbReference>
<dbReference type="InterPro" id="IPR015943">
    <property type="entry name" value="WD40/YVTN_repeat-like_dom_sf"/>
</dbReference>
<keyword evidence="5" id="KW-1185">Reference proteome</keyword>
<dbReference type="PANTHER" id="PTHR22847:SF637">
    <property type="entry name" value="WD REPEAT DOMAIN 5B"/>
    <property type="match status" value="1"/>
</dbReference>
<dbReference type="EMBL" id="ASPP01002291">
    <property type="protein sequence ID" value="ETO34772.1"/>
    <property type="molecule type" value="Genomic_DNA"/>
</dbReference>
<gene>
    <name evidence="4" type="ORF">RFI_02318</name>
</gene>
<evidence type="ECO:0000256" key="2">
    <source>
        <dbReference type="ARBA" id="ARBA00022737"/>
    </source>
</evidence>
<dbReference type="InterPro" id="IPR001680">
    <property type="entry name" value="WD40_rpt"/>
</dbReference>
<dbReference type="OrthoDB" id="10266330at2759"/>
<evidence type="ECO:0000256" key="1">
    <source>
        <dbReference type="ARBA" id="ARBA00022574"/>
    </source>
</evidence>
<dbReference type="Gene3D" id="2.130.10.10">
    <property type="entry name" value="YVTN repeat-like/Quinoprotein amine dehydrogenase"/>
    <property type="match status" value="1"/>
</dbReference>